<evidence type="ECO:0000256" key="3">
    <source>
        <dbReference type="ARBA" id="ARBA00022448"/>
    </source>
</evidence>
<dbReference type="PANTHER" id="PTHR31686">
    <property type="match status" value="1"/>
</dbReference>
<proteinExistence type="inferred from homology"/>
<evidence type="ECO:0000256" key="4">
    <source>
        <dbReference type="ARBA" id="ARBA00022475"/>
    </source>
</evidence>
<evidence type="ECO:0000256" key="9">
    <source>
        <dbReference type="SAM" id="Phobius"/>
    </source>
</evidence>
<dbReference type="InterPro" id="IPR038665">
    <property type="entry name" value="Voltage-dep_anion_channel_sf"/>
</dbReference>
<protein>
    <submittedName>
        <fullName evidence="10">C4-dicarboxylate transporter/malic acid transport protein</fullName>
    </submittedName>
</protein>
<dbReference type="GO" id="GO:0000319">
    <property type="term" value="F:sulfite transmembrane transporter activity"/>
    <property type="evidence" value="ECO:0007669"/>
    <property type="project" value="TreeGrafter"/>
</dbReference>
<feature type="transmembrane region" description="Helical" evidence="9">
    <location>
        <begin position="12"/>
        <end position="31"/>
    </location>
</feature>
<feature type="transmembrane region" description="Helical" evidence="9">
    <location>
        <begin position="147"/>
        <end position="166"/>
    </location>
</feature>
<keyword evidence="5 9" id="KW-0812">Transmembrane</keyword>
<feature type="transmembrane region" description="Helical" evidence="9">
    <location>
        <begin position="114"/>
        <end position="135"/>
    </location>
</feature>
<dbReference type="Pfam" id="PF03595">
    <property type="entry name" value="SLAC1"/>
    <property type="match status" value="1"/>
</dbReference>
<evidence type="ECO:0000313" key="11">
    <source>
        <dbReference type="Proteomes" id="UP000184010"/>
    </source>
</evidence>
<evidence type="ECO:0000313" key="10">
    <source>
        <dbReference type="EMBL" id="SHN88565.1"/>
    </source>
</evidence>
<evidence type="ECO:0000256" key="5">
    <source>
        <dbReference type="ARBA" id="ARBA00022692"/>
    </source>
</evidence>
<dbReference type="InterPro" id="IPR051629">
    <property type="entry name" value="Sulfite_efflux_TDT"/>
</dbReference>
<keyword evidence="6 9" id="KW-1133">Transmembrane helix</keyword>
<evidence type="ECO:0000256" key="2">
    <source>
        <dbReference type="ARBA" id="ARBA00008566"/>
    </source>
</evidence>
<dbReference type="Proteomes" id="UP000184010">
    <property type="component" value="Unassembled WGS sequence"/>
</dbReference>
<comment type="subcellular location">
    <subcellularLocation>
        <location evidence="1">Cell membrane</location>
        <topology evidence="1">Multi-pass membrane protein</topology>
    </subcellularLocation>
</comment>
<dbReference type="Gene3D" id="1.50.10.150">
    <property type="entry name" value="Voltage-dependent anion channel"/>
    <property type="match status" value="1"/>
</dbReference>
<feature type="compositionally biased region" description="Basic and acidic residues" evidence="8">
    <location>
        <begin position="363"/>
        <end position="373"/>
    </location>
</feature>
<dbReference type="AlphaFoldDB" id="A0A1M7V063"/>
<dbReference type="RefSeq" id="WP_072775418.1">
    <property type="nucleotide sequence ID" value="NZ_FRDN01000030.1"/>
</dbReference>
<sequence>MLEHHPIKYLAPAWFAVIMGTGGLANILFLWQDSFPLGHLFSIILAALVGLLYFCVLVPWVLRWFKYFPYAYRDLNHPLVGNFFVTMPVGTAILGTNIYLIWSKYLSEPLTFSLIFTFWTIAIIGVTFFTFYTTFRMMRAEETPRPEMVNFSWIMAPIANMAVSLIGNPVLELTMKLHPSWSVSVLLINTALFGIGFFLFIFMSAIVFVRLANHPLPPAETIPSFGIFLSAVGLAVSAIIDTSKNAQELGLLASTDLANLIAAVIWGFGIWIVGIIAIISVHQLRKGGIPFSMGWWAYIFPLAAYTICSQKISAAFVTPLASGYTAFLTVLLVLLWVYTFANTVRGAVSGRLFVGTPIAENPQREKRPLDGKTDYGQSALPLK</sequence>
<feature type="region of interest" description="Disordered" evidence="8">
    <location>
        <begin position="363"/>
        <end position="383"/>
    </location>
</feature>
<feature type="transmembrane region" description="Helical" evidence="9">
    <location>
        <begin position="186"/>
        <end position="209"/>
    </location>
</feature>
<dbReference type="PANTHER" id="PTHR31686:SF1">
    <property type="entry name" value="SULFITE EFFLUX PUMP SSU1"/>
    <property type="match status" value="1"/>
</dbReference>
<feature type="transmembrane region" description="Helical" evidence="9">
    <location>
        <begin position="260"/>
        <end position="281"/>
    </location>
</feature>
<accession>A0A1M7V063</accession>
<dbReference type="GO" id="GO:0005886">
    <property type="term" value="C:plasma membrane"/>
    <property type="evidence" value="ECO:0007669"/>
    <property type="project" value="UniProtKB-SubCell"/>
</dbReference>
<evidence type="ECO:0000256" key="7">
    <source>
        <dbReference type="ARBA" id="ARBA00023136"/>
    </source>
</evidence>
<evidence type="ECO:0000256" key="8">
    <source>
        <dbReference type="SAM" id="MobiDB-lite"/>
    </source>
</evidence>
<name>A0A1M7V063_9FIRM</name>
<dbReference type="InterPro" id="IPR004695">
    <property type="entry name" value="SLAC1/Mae1/Ssu1/TehA"/>
</dbReference>
<dbReference type="STRING" id="1121395.SAMN02745215_05408"/>
<reference evidence="11" key="1">
    <citation type="submission" date="2016-12" db="EMBL/GenBank/DDBJ databases">
        <authorList>
            <person name="Varghese N."/>
            <person name="Submissions S."/>
        </authorList>
    </citation>
    <scope>NUCLEOTIDE SEQUENCE [LARGE SCALE GENOMIC DNA]</scope>
    <source>
        <strain evidence="11">DSM 11544</strain>
    </source>
</reference>
<evidence type="ECO:0000256" key="6">
    <source>
        <dbReference type="ARBA" id="ARBA00022989"/>
    </source>
</evidence>
<evidence type="ECO:0000256" key="1">
    <source>
        <dbReference type="ARBA" id="ARBA00004651"/>
    </source>
</evidence>
<gene>
    <name evidence="10" type="ORF">SAMN02745215_05408</name>
</gene>
<dbReference type="CDD" id="cd09321">
    <property type="entry name" value="TDT_like_3"/>
    <property type="match status" value="1"/>
</dbReference>
<feature type="transmembrane region" description="Helical" evidence="9">
    <location>
        <begin position="323"/>
        <end position="341"/>
    </location>
</feature>
<feature type="transmembrane region" description="Helical" evidence="9">
    <location>
        <begin position="83"/>
        <end position="102"/>
    </location>
</feature>
<keyword evidence="7 9" id="KW-0472">Membrane</keyword>
<dbReference type="EMBL" id="FRDN01000030">
    <property type="protein sequence ID" value="SHN88565.1"/>
    <property type="molecule type" value="Genomic_DNA"/>
</dbReference>
<feature type="transmembrane region" description="Helical" evidence="9">
    <location>
        <begin position="293"/>
        <end position="317"/>
    </location>
</feature>
<feature type="transmembrane region" description="Helical" evidence="9">
    <location>
        <begin position="221"/>
        <end position="240"/>
    </location>
</feature>
<keyword evidence="11" id="KW-1185">Reference proteome</keyword>
<comment type="similarity">
    <text evidence="2">Belongs to the tellurite-resistance/dicarboxylate transporter (TDT) family.</text>
</comment>
<organism evidence="10 11">
    <name type="scientific">Desulfitobacterium chlororespirans DSM 11544</name>
    <dbReference type="NCBI Taxonomy" id="1121395"/>
    <lineage>
        <taxon>Bacteria</taxon>
        <taxon>Bacillati</taxon>
        <taxon>Bacillota</taxon>
        <taxon>Clostridia</taxon>
        <taxon>Eubacteriales</taxon>
        <taxon>Desulfitobacteriaceae</taxon>
        <taxon>Desulfitobacterium</taxon>
    </lineage>
</organism>
<keyword evidence="4" id="KW-1003">Cell membrane</keyword>
<keyword evidence="3" id="KW-0813">Transport</keyword>
<feature type="transmembrane region" description="Helical" evidence="9">
    <location>
        <begin position="37"/>
        <end position="62"/>
    </location>
</feature>